<dbReference type="Proteomes" id="UP000009134">
    <property type="component" value="Plasmid pNL2"/>
</dbReference>
<dbReference type="PANTHER" id="PTHR42673:SF4">
    <property type="entry name" value="MALEYLACETOACETATE ISOMERASE"/>
    <property type="match status" value="1"/>
</dbReference>
<dbReference type="NCBIfam" id="TIGR01262">
    <property type="entry name" value="maiA"/>
    <property type="match status" value="1"/>
</dbReference>
<dbReference type="GO" id="GO:0006559">
    <property type="term" value="P:L-phenylalanine catabolic process"/>
    <property type="evidence" value="ECO:0007669"/>
    <property type="project" value="TreeGrafter"/>
</dbReference>
<dbReference type="InterPro" id="IPR005955">
    <property type="entry name" value="GST_Zeta"/>
</dbReference>
<dbReference type="PROSITE" id="PS50405">
    <property type="entry name" value="GST_CTER"/>
    <property type="match status" value="1"/>
</dbReference>
<dbReference type="CDD" id="cd03042">
    <property type="entry name" value="GST_N_Zeta"/>
    <property type="match status" value="1"/>
</dbReference>
<dbReference type="InterPro" id="IPR034330">
    <property type="entry name" value="GST_Zeta_C"/>
</dbReference>
<dbReference type="GO" id="GO:0006749">
    <property type="term" value="P:glutathione metabolic process"/>
    <property type="evidence" value="ECO:0007669"/>
    <property type="project" value="TreeGrafter"/>
</dbReference>
<evidence type="ECO:0000256" key="1">
    <source>
        <dbReference type="ARBA" id="ARBA00010007"/>
    </source>
</evidence>
<gene>
    <name evidence="4" type="ordered locus">Saro_3441</name>
</gene>
<dbReference type="InterPro" id="IPR034333">
    <property type="entry name" value="GST_Zeta_N"/>
</dbReference>
<dbReference type="InterPro" id="IPR004045">
    <property type="entry name" value="Glutathione_S-Trfase_N"/>
</dbReference>
<dbReference type="InterPro" id="IPR036249">
    <property type="entry name" value="Thioredoxin-like_sf"/>
</dbReference>
<dbReference type="GO" id="GO:0004364">
    <property type="term" value="F:glutathione transferase activity"/>
    <property type="evidence" value="ECO:0007669"/>
    <property type="project" value="TreeGrafter"/>
</dbReference>
<proteinExistence type="inferred from homology"/>
<dbReference type="InterPro" id="IPR040079">
    <property type="entry name" value="Glutathione_S-Trfase"/>
</dbReference>
<dbReference type="RefSeq" id="WP_011906688.1">
    <property type="nucleotide sequence ID" value="NC_009427.1"/>
</dbReference>
<dbReference type="SFLD" id="SFLDG00358">
    <property type="entry name" value="Main_(cytGST)"/>
    <property type="match status" value="1"/>
</dbReference>
<dbReference type="Pfam" id="PF13410">
    <property type="entry name" value="GST_C_2"/>
    <property type="match status" value="1"/>
</dbReference>
<keyword evidence="5" id="KW-1185">Reference proteome</keyword>
<dbReference type="PROSITE" id="PS50404">
    <property type="entry name" value="GST_NTER"/>
    <property type="match status" value="1"/>
</dbReference>
<dbReference type="HOGENOM" id="CLU_011226_20_1_5"/>
<evidence type="ECO:0000259" key="2">
    <source>
        <dbReference type="PROSITE" id="PS50404"/>
    </source>
</evidence>
<dbReference type="KEGG" id="nar:Saro_3441"/>
<protein>
    <submittedName>
        <fullName evidence="4">Maleylacetoacetate isomerase</fullName>
        <ecNumber evidence="4">5.2.1.2</ecNumber>
    </submittedName>
</protein>
<name>A4XEE0_NOVAD</name>
<evidence type="ECO:0000313" key="5">
    <source>
        <dbReference type="Proteomes" id="UP000009134"/>
    </source>
</evidence>
<dbReference type="SUPFAM" id="SSF47616">
    <property type="entry name" value="GST C-terminal domain-like"/>
    <property type="match status" value="1"/>
</dbReference>
<comment type="similarity">
    <text evidence="1">Belongs to the GST superfamily. Zeta family.</text>
</comment>
<reference evidence="4 5" key="1">
    <citation type="submission" date="2007-04" db="EMBL/GenBank/DDBJ databases">
        <title>Complete sequence of plasmid pNL2 of Novosphingobium aromaticivorans DSM 12444.</title>
        <authorList>
            <consortium name="US DOE Joint Genome Institute"/>
            <person name="Copeland A."/>
            <person name="Lucas S."/>
            <person name="Lapidus A."/>
            <person name="Barry K."/>
            <person name="Detter J.C."/>
            <person name="Glavina del Rio T."/>
            <person name="Hammon N."/>
            <person name="Israni S."/>
            <person name="Dalin E."/>
            <person name="Tice H."/>
            <person name="Pitluck S."/>
            <person name="Chertkov O."/>
            <person name="Han C."/>
            <person name="Thomson S."/>
            <person name="Schmutz J."/>
            <person name="Larimer F."/>
            <person name="Land M."/>
            <person name="Kyrpides N."/>
            <person name="Ivanova N."/>
            <person name="Fredrickson J."/>
            <person name="Romine M.F."/>
            <person name="Richardson P."/>
        </authorList>
    </citation>
    <scope>NUCLEOTIDE SEQUENCE [LARGE SCALE GENOMIC DNA]</scope>
    <source>
        <strain evidence="5">ATCC 700278 / DSM 12444 / CCUG 56034 / CIP 105152 / NBRC 16084 / F199</strain>
        <plasmid evidence="4 5">pNL2</plasmid>
    </source>
</reference>
<dbReference type="InterPro" id="IPR036282">
    <property type="entry name" value="Glutathione-S-Trfase_C_sf"/>
</dbReference>
<dbReference type="SFLD" id="SFLDS00019">
    <property type="entry name" value="Glutathione_Transferase_(cytos"/>
    <property type="match status" value="1"/>
</dbReference>
<dbReference type="EMBL" id="CP000677">
    <property type="protein sequence ID" value="ABP64301.1"/>
    <property type="molecule type" value="Genomic_DNA"/>
</dbReference>
<sequence length="219" mass="23944">MNDAPARDAIVLHGFWRSSASWRVRIALGLKGLTWQNVFHHLRKGEQRAPEYLGLNPQGFVPALEIGGAVLTQSLTICEYLDEVFPEPPLLPDDALERARVRAFAQAVACDIHPVQNLKVLKMLRARGFDEDAVNAWAREVIESGLEACARLVESAEGPFCFGERPTLADVVLVPQLGNARRFGARIDFGRIPAIEAACQELPAFAAAVPALQPDAEAL</sequence>
<dbReference type="GO" id="GO:0016034">
    <property type="term" value="F:maleylacetoacetate isomerase activity"/>
    <property type="evidence" value="ECO:0007669"/>
    <property type="project" value="UniProtKB-EC"/>
</dbReference>
<dbReference type="CDD" id="cd03191">
    <property type="entry name" value="GST_C_Zeta"/>
    <property type="match status" value="1"/>
</dbReference>
<dbReference type="eggNOG" id="COG0625">
    <property type="taxonomic scope" value="Bacteria"/>
</dbReference>
<evidence type="ECO:0000259" key="3">
    <source>
        <dbReference type="PROSITE" id="PS50405"/>
    </source>
</evidence>
<organism evidence="4 5">
    <name type="scientific">Novosphingobium aromaticivorans (strain ATCC 700278 / DSM 12444 / CCUG 56034 / CIP 105152 / NBRC 16084 / F199)</name>
    <dbReference type="NCBI Taxonomy" id="279238"/>
    <lineage>
        <taxon>Bacteria</taxon>
        <taxon>Pseudomonadati</taxon>
        <taxon>Pseudomonadota</taxon>
        <taxon>Alphaproteobacteria</taxon>
        <taxon>Sphingomonadales</taxon>
        <taxon>Sphingomonadaceae</taxon>
        <taxon>Novosphingobium</taxon>
    </lineage>
</organism>
<geneLocation type="plasmid" evidence="4 5">
    <name>pNL2</name>
</geneLocation>
<feature type="domain" description="GST C-terminal" evidence="3">
    <location>
        <begin position="94"/>
        <end position="219"/>
    </location>
</feature>
<dbReference type="PANTHER" id="PTHR42673">
    <property type="entry name" value="MALEYLACETOACETATE ISOMERASE"/>
    <property type="match status" value="1"/>
</dbReference>
<dbReference type="EC" id="5.2.1.2" evidence="4"/>
<keyword evidence="4" id="KW-0413">Isomerase</keyword>
<keyword evidence="4" id="KW-0614">Plasmid</keyword>
<accession>A4XEE0</accession>
<dbReference type="GO" id="GO:0005737">
    <property type="term" value="C:cytoplasm"/>
    <property type="evidence" value="ECO:0007669"/>
    <property type="project" value="InterPro"/>
</dbReference>
<feature type="domain" description="GST N-terminal" evidence="2">
    <location>
        <begin position="8"/>
        <end position="89"/>
    </location>
</feature>
<dbReference type="Gene3D" id="3.40.30.10">
    <property type="entry name" value="Glutaredoxin"/>
    <property type="match status" value="1"/>
</dbReference>
<dbReference type="AlphaFoldDB" id="A4XEE0"/>
<evidence type="ECO:0000313" key="4">
    <source>
        <dbReference type="EMBL" id="ABP64301.1"/>
    </source>
</evidence>
<dbReference type="SUPFAM" id="SSF52833">
    <property type="entry name" value="Thioredoxin-like"/>
    <property type="match status" value="1"/>
</dbReference>
<dbReference type="Gene3D" id="1.20.1050.10">
    <property type="match status" value="1"/>
</dbReference>
<dbReference type="InterPro" id="IPR010987">
    <property type="entry name" value="Glutathione-S-Trfase_C-like"/>
</dbReference>
<dbReference type="Pfam" id="PF13409">
    <property type="entry name" value="GST_N_2"/>
    <property type="match status" value="1"/>
</dbReference>